<dbReference type="Proteomes" id="UP000076830">
    <property type="component" value="Chromosome"/>
</dbReference>
<dbReference type="GO" id="GO:0005737">
    <property type="term" value="C:cytoplasm"/>
    <property type="evidence" value="ECO:0007669"/>
    <property type="project" value="UniProtKB-SubCell"/>
</dbReference>
<keyword evidence="9 10" id="KW-0742">SOS response</keyword>
<keyword evidence="4 9" id="KW-0963">Cytoplasm</keyword>
<keyword evidence="6 9" id="KW-0547">Nucleotide-binding</keyword>
<comment type="function">
    <text evidence="9 10">The RecF protein is involved in DNA metabolism; it is required for DNA replication and normal SOS inducibility. RecF binds preferentially to single-stranded, linear DNA. It also seems to bind ATP.</text>
</comment>
<dbReference type="GO" id="GO:0009432">
    <property type="term" value="P:SOS response"/>
    <property type="evidence" value="ECO:0007669"/>
    <property type="project" value="UniProtKB-UniRule"/>
</dbReference>
<accession>A0A167HC87</accession>
<gene>
    <name evidence="9" type="primary">recF</name>
    <name evidence="12" type="ORF">I596_3819</name>
</gene>
<evidence type="ECO:0000256" key="2">
    <source>
        <dbReference type="ARBA" id="ARBA00008016"/>
    </source>
</evidence>
<dbReference type="Gene3D" id="3.40.50.300">
    <property type="entry name" value="P-loop containing nucleotide triphosphate hydrolases"/>
    <property type="match status" value="1"/>
</dbReference>
<dbReference type="RefSeq" id="WP_067651140.1">
    <property type="nucleotide sequence ID" value="NZ_CP015249.1"/>
</dbReference>
<evidence type="ECO:0000256" key="1">
    <source>
        <dbReference type="ARBA" id="ARBA00004496"/>
    </source>
</evidence>
<dbReference type="EMBL" id="CP015249">
    <property type="protein sequence ID" value="ANB19802.1"/>
    <property type="molecule type" value="Genomic_DNA"/>
</dbReference>
<dbReference type="HAMAP" id="MF_00365">
    <property type="entry name" value="RecF"/>
    <property type="match status" value="1"/>
</dbReference>
<dbReference type="STRING" id="1300342.I596_3819"/>
<dbReference type="PROSITE" id="PS00618">
    <property type="entry name" value="RECF_2"/>
    <property type="match status" value="1"/>
</dbReference>
<feature type="domain" description="RecF/RecN/SMC N-terminal" evidence="11">
    <location>
        <begin position="3"/>
        <end position="332"/>
    </location>
</feature>
<evidence type="ECO:0000256" key="7">
    <source>
        <dbReference type="ARBA" id="ARBA00022840"/>
    </source>
</evidence>
<evidence type="ECO:0000256" key="3">
    <source>
        <dbReference type="ARBA" id="ARBA00020170"/>
    </source>
</evidence>
<evidence type="ECO:0000256" key="4">
    <source>
        <dbReference type="ARBA" id="ARBA00022490"/>
    </source>
</evidence>
<dbReference type="PANTHER" id="PTHR32182">
    <property type="entry name" value="DNA REPLICATION AND REPAIR PROTEIN RECF"/>
    <property type="match status" value="1"/>
</dbReference>
<evidence type="ECO:0000259" key="11">
    <source>
        <dbReference type="Pfam" id="PF02463"/>
    </source>
</evidence>
<reference evidence="12 13" key="1">
    <citation type="submission" date="2016-04" db="EMBL/GenBank/DDBJ databases">
        <title>Complete genome sequence of Dokdonella koreensis DS-123T.</title>
        <authorList>
            <person name="Kim J.F."/>
            <person name="Lee H."/>
            <person name="Kwak M.-J."/>
        </authorList>
    </citation>
    <scope>NUCLEOTIDE SEQUENCE [LARGE SCALE GENOMIC DNA]</scope>
    <source>
        <strain evidence="12 13">DS-123</strain>
    </source>
</reference>
<dbReference type="Gene3D" id="1.20.1050.90">
    <property type="entry name" value="RecF/RecN/SMC, N-terminal domain"/>
    <property type="match status" value="1"/>
</dbReference>
<comment type="similarity">
    <text evidence="2 9 10">Belongs to the RecF family.</text>
</comment>
<evidence type="ECO:0000256" key="9">
    <source>
        <dbReference type="HAMAP-Rule" id="MF_00365"/>
    </source>
</evidence>
<evidence type="ECO:0000256" key="10">
    <source>
        <dbReference type="RuleBase" id="RU000578"/>
    </source>
</evidence>
<dbReference type="PROSITE" id="PS00617">
    <property type="entry name" value="RECF_1"/>
    <property type="match status" value="1"/>
</dbReference>
<dbReference type="AlphaFoldDB" id="A0A167HC87"/>
<keyword evidence="13" id="KW-1185">Reference proteome</keyword>
<comment type="subcellular location">
    <subcellularLocation>
        <location evidence="1 9 10">Cytoplasm</location>
    </subcellularLocation>
</comment>
<organism evidence="12 13">
    <name type="scientific">Dokdonella koreensis DS-123</name>
    <dbReference type="NCBI Taxonomy" id="1300342"/>
    <lineage>
        <taxon>Bacteria</taxon>
        <taxon>Pseudomonadati</taxon>
        <taxon>Pseudomonadota</taxon>
        <taxon>Gammaproteobacteria</taxon>
        <taxon>Lysobacterales</taxon>
        <taxon>Rhodanobacteraceae</taxon>
        <taxon>Dokdonella</taxon>
    </lineage>
</organism>
<feature type="binding site" evidence="9">
    <location>
        <begin position="30"/>
        <end position="37"/>
    </location>
    <ligand>
        <name>ATP</name>
        <dbReference type="ChEBI" id="CHEBI:30616"/>
    </ligand>
</feature>
<evidence type="ECO:0000313" key="13">
    <source>
        <dbReference type="Proteomes" id="UP000076830"/>
    </source>
</evidence>
<dbReference type="PATRIC" id="fig|1300342.3.peg.3729"/>
<keyword evidence="5 9" id="KW-0235">DNA replication</keyword>
<dbReference type="GO" id="GO:0006302">
    <property type="term" value="P:double-strand break repair"/>
    <property type="evidence" value="ECO:0007669"/>
    <property type="project" value="TreeGrafter"/>
</dbReference>
<evidence type="ECO:0000313" key="12">
    <source>
        <dbReference type="EMBL" id="ANB19802.1"/>
    </source>
</evidence>
<dbReference type="GO" id="GO:0005524">
    <property type="term" value="F:ATP binding"/>
    <property type="evidence" value="ECO:0007669"/>
    <property type="project" value="UniProtKB-UniRule"/>
</dbReference>
<dbReference type="KEGG" id="dko:I596_3819"/>
<sequence>MHLEELRLVDLRRFERLDLPLDPGWNQFVGGNGAGKTTVLEAAYLLSHGRTFRSGGRDGLVRQGAAGFSVFGVTVQRDGRSSRVGLARTAGRLEARLDGSATTLGDLVEHAAVVCFEPGSHALIAGGAEYRRAYLDWGVFHVEHMFLAQWRRYQRALRQRNASLRLGARDDELAAWEQEMAASGAAITQLRGVYLDRLRPHLEVVAAAFLGELGQVSLDFHAGWAADLSLADSLAAGRLRDRERGHTRGGPHRADLALRFERAERREYFSRGQEKLCALVCILAQARLFHAQAGHWPIICLDDLASELDVAHQQAVLGFLAGTDAQILLTGTAALAVPAGRAAAMFHVEQGRVERLL</sequence>
<evidence type="ECO:0000256" key="5">
    <source>
        <dbReference type="ARBA" id="ARBA00022705"/>
    </source>
</evidence>
<dbReference type="InterPro" id="IPR001238">
    <property type="entry name" value="DNA-binding_RecF"/>
</dbReference>
<keyword evidence="8 9" id="KW-0238">DNA-binding</keyword>
<evidence type="ECO:0000256" key="8">
    <source>
        <dbReference type="ARBA" id="ARBA00023125"/>
    </source>
</evidence>
<dbReference type="SUPFAM" id="SSF52540">
    <property type="entry name" value="P-loop containing nucleoside triphosphate hydrolases"/>
    <property type="match status" value="1"/>
</dbReference>
<keyword evidence="9 10" id="KW-0227">DNA damage</keyword>
<dbReference type="GO" id="GO:0000731">
    <property type="term" value="P:DNA synthesis involved in DNA repair"/>
    <property type="evidence" value="ECO:0007669"/>
    <property type="project" value="TreeGrafter"/>
</dbReference>
<dbReference type="InterPro" id="IPR042174">
    <property type="entry name" value="RecF_2"/>
</dbReference>
<dbReference type="NCBIfam" id="TIGR00611">
    <property type="entry name" value="recf"/>
    <property type="match status" value="1"/>
</dbReference>
<dbReference type="GO" id="GO:0003697">
    <property type="term" value="F:single-stranded DNA binding"/>
    <property type="evidence" value="ECO:0007669"/>
    <property type="project" value="UniProtKB-UniRule"/>
</dbReference>
<dbReference type="GO" id="GO:0006260">
    <property type="term" value="P:DNA replication"/>
    <property type="evidence" value="ECO:0007669"/>
    <property type="project" value="UniProtKB-UniRule"/>
</dbReference>
<keyword evidence="7 9" id="KW-0067">ATP-binding</keyword>
<keyword evidence="9 10" id="KW-0234">DNA repair</keyword>
<proteinExistence type="inferred from homology"/>
<dbReference type="OrthoDB" id="9803889at2"/>
<dbReference type="InterPro" id="IPR027417">
    <property type="entry name" value="P-loop_NTPase"/>
</dbReference>
<dbReference type="InterPro" id="IPR003395">
    <property type="entry name" value="RecF/RecN/SMC_N"/>
</dbReference>
<dbReference type="PANTHER" id="PTHR32182:SF0">
    <property type="entry name" value="DNA REPLICATION AND REPAIR PROTEIN RECF"/>
    <property type="match status" value="1"/>
</dbReference>
<protein>
    <recommendedName>
        <fullName evidence="3 9">DNA replication and repair protein RecF</fullName>
    </recommendedName>
</protein>
<dbReference type="InterPro" id="IPR018078">
    <property type="entry name" value="DNA-binding_RecF_CS"/>
</dbReference>
<evidence type="ECO:0000256" key="6">
    <source>
        <dbReference type="ARBA" id="ARBA00022741"/>
    </source>
</evidence>
<dbReference type="Pfam" id="PF02463">
    <property type="entry name" value="SMC_N"/>
    <property type="match status" value="1"/>
</dbReference>
<name>A0A167HC87_9GAMM</name>